<accession>A0A8X7PQ91</accession>
<dbReference type="EMBL" id="JAAMPC010000015">
    <property type="protein sequence ID" value="KAG2255148.1"/>
    <property type="molecule type" value="Genomic_DNA"/>
</dbReference>
<protein>
    <submittedName>
        <fullName evidence="1">Uncharacterized protein</fullName>
    </submittedName>
</protein>
<name>A0A8X7PQ91_BRACI</name>
<sequence>MLLPCSSIERWKKFFPSIVVDVEAEDDSVAYLGRVKVKATIQLLSLAVAVKKTSFTRYSYPLVHRDGCERVWMILDLSQIPLVIILRLFGWRWAYTTLTSSMSVSSTMVWPYGPTAGFWTLSKLPSTPSSSHPRKGDDSSFLLMHFLGHTNFSSSSTSFSAIGLFEL</sequence>
<gene>
    <name evidence="1" type="ORF">Bca52824_074442</name>
</gene>
<dbReference type="AlphaFoldDB" id="A0A8X7PQ91"/>
<evidence type="ECO:0000313" key="2">
    <source>
        <dbReference type="Proteomes" id="UP000886595"/>
    </source>
</evidence>
<dbReference type="Proteomes" id="UP000886595">
    <property type="component" value="Unassembled WGS sequence"/>
</dbReference>
<proteinExistence type="predicted"/>
<organism evidence="1 2">
    <name type="scientific">Brassica carinata</name>
    <name type="common">Ethiopian mustard</name>
    <name type="synonym">Abyssinian cabbage</name>
    <dbReference type="NCBI Taxonomy" id="52824"/>
    <lineage>
        <taxon>Eukaryota</taxon>
        <taxon>Viridiplantae</taxon>
        <taxon>Streptophyta</taxon>
        <taxon>Embryophyta</taxon>
        <taxon>Tracheophyta</taxon>
        <taxon>Spermatophyta</taxon>
        <taxon>Magnoliopsida</taxon>
        <taxon>eudicotyledons</taxon>
        <taxon>Gunneridae</taxon>
        <taxon>Pentapetalae</taxon>
        <taxon>rosids</taxon>
        <taxon>malvids</taxon>
        <taxon>Brassicales</taxon>
        <taxon>Brassicaceae</taxon>
        <taxon>Brassiceae</taxon>
        <taxon>Brassica</taxon>
    </lineage>
</organism>
<keyword evidence="2" id="KW-1185">Reference proteome</keyword>
<comment type="caution">
    <text evidence="1">The sequence shown here is derived from an EMBL/GenBank/DDBJ whole genome shotgun (WGS) entry which is preliminary data.</text>
</comment>
<evidence type="ECO:0000313" key="1">
    <source>
        <dbReference type="EMBL" id="KAG2255148.1"/>
    </source>
</evidence>
<reference evidence="1 2" key="1">
    <citation type="submission" date="2020-02" db="EMBL/GenBank/DDBJ databases">
        <authorList>
            <person name="Ma Q."/>
            <person name="Huang Y."/>
            <person name="Song X."/>
            <person name="Pei D."/>
        </authorList>
    </citation>
    <scope>NUCLEOTIDE SEQUENCE [LARGE SCALE GENOMIC DNA]</scope>
    <source>
        <strain evidence="1">Sxm20200214</strain>
        <tissue evidence="1">Leaf</tissue>
    </source>
</reference>